<dbReference type="InterPro" id="IPR052823">
    <property type="entry name" value="SXP/RAL-2_related"/>
</dbReference>
<dbReference type="EMBL" id="AZBU02000001">
    <property type="protein sequence ID" value="TMS34180.1"/>
    <property type="molecule type" value="Genomic_DNA"/>
</dbReference>
<proteinExistence type="predicted"/>
<accession>A0A4U8UM86</accession>
<dbReference type="STRING" id="34508.A0A4U8UM86"/>
<name>A0A4U8UM86_STECR</name>
<reference evidence="2 3" key="1">
    <citation type="journal article" date="2015" name="Genome Biol.">
        <title>Comparative genomics of Steinernema reveals deeply conserved gene regulatory networks.</title>
        <authorList>
            <person name="Dillman A.R."/>
            <person name="Macchietto M."/>
            <person name="Porter C.F."/>
            <person name="Rogers A."/>
            <person name="Williams B."/>
            <person name="Antoshechkin I."/>
            <person name="Lee M.M."/>
            <person name="Goodwin Z."/>
            <person name="Lu X."/>
            <person name="Lewis E.E."/>
            <person name="Goodrich-Blair H."/>
            <person name="Stock S.P."/>
            <person name="Adams B.J."/>
            <person name="Sternberg P.W."/>
            <person name="Mortazavi A."/>
        </authorList>
    </citation>
    <scope>NUCLEOTIDE SEQUENCE [LARGE SCALE GENOMIC DNA]</scope>
    <source>
        <strain evidence="2 3">ALL</strain>
    </source>
</reference>
<evidence type="ECO:0008006" key="4">
    <source>
        <dbReference type="Google" id="ProtNLM"/>
    </source>
</evidence>
<comment type="caution">
    <text evidence="2">The sequence shown here is derived from an EMBL/GenBank/DDBJ whole genome shotgun (WGS) entry which is preliminary data.</text>
</comment>
<protein>
    <recommendedName>
        <fullName evidence="4">SXP/RAL-2 family protein Ani s 5-like cation-binding domain-containing protein</fullName>
    </recommendedName>
</protein>
<dbReference type="AlphaFoldDB" id="A0A4U8UM86"/>
<feature type="chain" id="PRO_5020200871" description="SXP/RAL-2 family protein Ani s 5-like cation-binding domain-containing protein" evidence="1">
    <location>
        <begin position="18"/>
        <end position="154"/>
    </location>
</feature>
<gene>
    <name evidence="2" type="ORF">L596_001819</name>
</gene>
<dbReference type="PANTHER" id="PTHR21593">
    <property type="entry name" value="PRION-LIKE- Q/N-RICH -DOMAIN-BEARING PROTEIN PROTEIN"/>
    <property type="match status" value="1"/>
</dbReference>
<feature type="signal peptide" evidence="1">
    <location>
        <begin position="1"/>
        <end position="17"/>
    </location>
</feature>
<reference evidence="2 3" key="2">
    <citation type="journal article" date="2019" name="G3 (Bethesda)">
        <title>Hybrid Assembly of the Genome of the Entomopathogenic Nematode Steinernema carpocapsae Identifies the X-Chromosome.</title>
        <authorList>
            <person name="Serra L."/>
            <person name="Macchietto M."/>
            <person name="Macias-Munoz A."/>
            <person name="McGill C.J."/>
            <person name="Rodriguez I.M."/>
            <person name="Rodriguez B."/>
            <person name="Murad R."/>
            <person name="Mortazavi A."/>
        </authorList>
    </citation>
    <scope>NUCLEOTIDE SEQUENCE [LARGE SCALE GENOMIC DNA]</scope>
    <source>
        <strain evidence="2 3">ALL</strain>
    </source>
</reference>
<organism evidence="2 3">
    <name type="scientific">Steinernema carpocapsae</name>
    <name type="common">Entomopathogenic nematode</name>
    <dbReference type="NCBI Taxonomy" id="34508"/>
    <lineage>
        <taxon>Eukaryota</taxon>
        <taxon>Metazoa</taxon>
        <taxon>Ecdysozoa</taxon>
        <taxon>Nematoda</taxon>
        <taxon>Chromadorea</taxon>
        <taxon>Rhabditida</taxon>
        <taxon>Tylenchina</taxon>
        <taxon>Panagrolaimomorpha</taxon>
        <taxon>Strongyloidoidea</taxon>
        <taxon>Steinernematidae</taxon>
        <taxon>Steinernema</taxon>
    </lineage>
</organism>
<evidence type="ECO:0000313" key="2">
    <source>
        <dbReference type="EMBL" id="TMS34180.1"/>
    </source>
</evidence>
<dbReference type="OrthoDB" id="10435104at2759"/>
<evidence type="ECO:0000256" key="1">
    <source>
        <dbReference type="SAM" id="SignalP"/>
    </source>
</evidence>
<keyword evidence="3" id="KW-1185">Reference proteome</keyword>
<evidence type="ECO:0000313" key="3">
    <source>
        <dbReference type="Proteomes" id="UP000298663"/>
    </source>
</evidence>
<keyword evidence="1" id="KW-0732">Signal</keyword>
<dbReference type="Proteomes" id="UP000298663">
    <property type="component" value="Unassembled WGS sequence"/>
</dbReference>
<dbReference type="PANTHER" id="PTHR21593:SF36">
    <property type="entry name" value="DUF148 DOMAIN-CONTAINING PROTEIN-RELATED"/>
    <property type="match status" value="1"/>
</dbReference>
<sequence>MIKATVLFCVIVALATAHWRRAPVPIFLQNASDAAKDEYHKITLSAASDAEKKKQVSEFIAKQPEDIQEAHKKFVAVMKERRKAFEASLNAKLSDLSPEARAAVHELHQIRSNQTLIRSQKQQQIRKVLSGLSTEERKALRQLVAKVEIPTIKN</sequence>